<evidence type="ECO:0000256" key="1">
    <source>
        <dbReference type="ARBA" id="ARBA00004651"/>
    </source>
</evidence>
<keyword evidence="5 10" id="KW-0472">Membrane</keyword>
<dbReference type="GO" id="GO:0046872">
    <property type="term" value="F:metal ion binding"/>
    <property type="evidence" value="ECO:0007669"/>
    <property type="project" value="UniProtKB-KW"/>
</dbReference>
<dbReference type="EMBL" id="VYKK01000004">
    <property type="protein sequence ID" value="KAA9007768.1"/>
    <property type="molecule type" value="Genomic_DNA"/>
</dbReference>
<dbReference type="HAMAP" id="MF_00454">
    <property type="entry name" value="FluC"/>
    <property type="match status" value="1"/>
</dbReference>
<dbReference type="InterPro" id="IPR003691">
    <property type="entry name" value="FluC"/>
</dbReference>
<dbReference type="Pfam" id="PF02537">
    <property type="entry name" value="CRCB"/>
    <property type="match status" value="1"/>
</dbReference>
<evidence type="ECO:0000256" key="7">
    <source>
        <dbReference type="ARBA" id="ARBA00035120"/>
    </source>
</evidence>
<keyword evidence="10" id="KW-0479">Metal-binding</keyword>
<gene>
    <name evidence="10 11" type="primary">crcB</name>
    <name evidence="10" type="synonym">fluC</name>
    <name evidence="11" type="ORF">F4V43_04315</name>
</gene>
<evidence type="ECO:0000256" key="5">
    <source>
        <dbReference type="ARBA" id="ARBA00023136"/>
    </source>
</evidence>
<comment type="caution">
    <text evidence="11">The sequence shown here is derived from an EMBL/GenBank/DDBJ whole genome shotgun (WGS) entry which is preliminary data.</text>
</comment>
<keyword evidence="2 10" id="KW-1003">Cell membrane</keyword>
<evidence type="ECO:0000256" key="9">
    <source>
        <dbReference type="ARBA" id="ARBA00049940"/>
    </source>
</evidence>
<dbReference type="NCBIfam" id="TIGR00494">
    <property type="entry name" value="crcB"/>
    <property type="match status" value="1"/>
</dbReference>
<evidence type="ECO:0000256" key="4">
    <source>
        <dbReference type="ARBA" id="ARBA00022989"/>
    </source>
</evidence>
<sequence>MRNLLYLALGAFPGALCRYGLTLAVPAGTGGLPLSILLINWAGCLFLGWFFAVSPKSGRIPARVRLMIGTGFTGTFTTFSAFTVDSVKLLEGGEAGTALLYMLLSLAGGIALSAAGVWLGKRTMRAGRAAG</sequence>
<protein>
    <recommendedName>
        <fullName evidence="10">Fluoride-specific ion channel FluC</fullName>
    </recommendedName>
</protein>
<organism evidence="11 12">
    <name type="scientific">Paenibacillus spiritus</name>
    <dbReference type="NCBI Taxonomy" id="2496557"/>
    <lineage>
        <taxon>Bacteria</taxon>
        <taxon>Bacillati</taxon>
        <taxon>Bacillota</taxon>
        <taxon>Bacilli</taxon>
        <taxon>Bacillales</taxon>
        <taxon>Paenibacillaceae</taxon>
        <taxon>Paenibacillus</taxon>
    </lineage>
</organism>
<dbReference type="GO" id="GO:0140114">
    <property type="term" value="P:cellular detoxification of fluoride"/>
    <property type="evidence" value="ECO:0007669"/>
    <property type="project" value="UniProtKB-UniRule"/>
</dbReference>
<evidence type="ECO:0000256" key="10">
    <source>
        <dbReference type="HAMAP-Rule" id="MF_00454"/>
    </source>
</evidence>
<dbReference type="Proteomes" id="UP000367750">
    <property type="component" value="Unassembled WGS sequence"/>
</dbReference>
<comment type="subcellular location">
    <subcellularLocation>
        <location evidence="1 10">Cell membrane</location>
        <topology evidence="1 10">Multi-pass membrane protein</topology>
    </subcellularLocation>
</comment>
<keyword evidence="10" id="KW-0813">Transport</keyword>
<reference evidence="11 12" key="1">
    <citation type="submission" date="2019-09" db="EMBL/GenBank/DDBJ databases">
        <title>Bacillus ochoae sp. nov., Paenibacillus whitsoniae sp. nov., Paenibacillus spiritus sp. nov. Isolated from the Mars Exploration Rover during spacecraft assembly.</title>
        <authorList>
            <person name="Seuylemezian A."/>
            <person name="Vaishampayan P."/>
        </authorList>
    </citation>
    <scope>NUCLEOTIDE SEQUENCE [LARGE SCALE GENOMIC DNA]</scope>
    <source>
        <strain evidence="11 12">MER_111</strain>
    </source>
</reference>
<dbReference type="PANTHER" id="PTHR28259">
    <property type="entry name" value="FLUORIDE EXPORT PROTEIN 1-RELATED"/>
    <property type="match status" value="1"/>
</dbReference>
<evidence type="ECO:0000256" key="6">
    <source>
        <dbReference type="ARBA" id="ARBA00023303"/>
    </source>
</evidence>
<dbReference type="OrthoDB" id="9799631at2"/>
<feature type="binding site" evidence="10">
    <location>
        <position position="74"/>
    </location>
    <ligand>
        <name>Na(+)</name>
        <dbReference type="ChEBI" id="CHEBI:29101"/>
        <note>structural</note>
    </ligand>
</feature>
<feature type="transmembrane region" description="Helical" evidence="10">
    <location>
        <begin position="33"/>
        <end position="52"/>
    </location>
</feature>
<keyword evidence="10" id="KW-0915">Sodium</keyword>
<keyword evidence="4 10" id="KW-1133">Transmembrane helix</keyword>
<accession>A0A5J5GJ79</accession>
<comment type="function">
    <text evidence="9 10">Fluoride-specific ion channel. Important for reducing fluoride concentration in the cell, thus reducing its toxicity.</text>
</comment>
<dbReference type="GO" id="GO:0062054">
    <property type="term" value="F:fluoride channel activity"/>
    <property type="evidence" value="ECO:0007669"/>
    <property type="project" value="UniProtKB-UniRule"/>
</dbReference>
<evidence type="ECO:0000313" key="12">
    <source>
        <dbReference type="Proteomes" id="UP000367750"/>
    </source>
</evidence>
<feature type="transmembrane region" description="Helical" evidence="10">
    <location>
        <begin position="64"/>
        <end position="84"/>
    </location>
</feature>
<dbReference type="PANTHER" id="PTHR28259:SF1">
    <property type="entry name" value="FLUORIDE EXPORT PROTEIN 1-RELATED"/>
    <property type="match status" value="1"/>
</dbReference>
<keyword evidence="10" id="KW-0406">Ion transport</keyword>
<evidence type="ECO:0000256" key="3">
    <source>
        <dbReference type="ARBA" id="ARBA00022692"/>
    </source>
</evidence>
<name>A0A5J5GJ79_9BACL</name>
<keyword evidence="12" id="KW-1185">Reference proteome</keyword>
<evidence type="ECO:0000256" key="8">
    <source>
        <dbReference type="ARBA" id="ARBA00035585"/>
    </source>
</evidence>
<proteinExistence type="inferred from homology"/>
<keyword evidence="3 10" id="KW-0812">Transmembrane</keyword>
<comment type="catalytic activity">
    <reaction evidence="8">
        <text>fluoride(in) = fluoride(out)</text>
        <dbReference type="Rhea" id="RHEA:76159"/>
        <dbReference type="ChEBI" id="CHEBI:17051"/>
    </reaction>
    <physiologicalReaction direction="left-to-right" evidence="8">
        <dbReference type="Rhea" id="RHEA:76160"/>
    </physiologicalReaction>
</comment>
<keyword evidence="6 10" id="KW-0407">Ion channel</keyword>
<evidence type="ECO:0000313" key="11">
    <source>
        <dbReference type="EMBL" id="KAA9007768.1"/>
    </source>
</evidence>
<comment type="activity regulation">
    <text evidence="10">Na(+) is not transported, but it plays an essential structural role and its presence is essential for fluoride channel function.</text>
</comment>
<dbReference type="GO" id="GO:0005886">
    <property type="term" value="C:plasma membrane"/>
    <property type="evidence" value="ECO:0007669"/>
    <property type="project" value="UniProtKB-SubCell"/>
</dbReference>
<feature type="binding site" evidence="10">
    <location>
        <position position="77"/>
    </location>
    <ligand>
        <name>Na(+)</name>
        <dbReference type="ChEBI" id="CHEBI:29101"/>
        <note>structural</note>
    </ligand>
</feature>
<dbReference type="AlphaFoldDB" id="A0A5J5GJ79"/>
<feature type="transmembrane region" description="Helical" evidence="10">
    <location>
        <begin position="99"/>
        <end position="119"/>
    </location>
</feature>
<comment type="similarity">
    <text evidence="7 10">Belongs to the fluoride channel Fluc/FEX (TC 1.A.43) family.</text>
</comment>
<evidence type="ECO:0000256" key="2">
    <source>
        <dbReference type="ARBA" id="ARBA00022475"/>
    </source>
</evidence>